<dbReference type="InterPro" id="IPR043127">
    <property type="entry name" value="Sec-1-like_dom3a"/>
</dbReference>
<sequence length="625" mass="70990">MKPATNVNFSAIKNDYQKNLFNLLDKFEGTKSIIWDDDLIGPFELVAKASALKQHDTSKLFRLSDIKVAFFNEIKTDYILILIRKDYNTARSVADILNKADRATLAKTSLVFVPHRCISIEKLLEQHKVDLSKLNSIEELNIELYILDNDLISTETEDAFSDCYLREDYSFAHQITKGLIKLQDIYGQIPRISGQGKAAKLVCDLLVKQRKQSARTSSSAIQQLILIDRRIDLITPLLTQLTYEGLLDELFGVKHGKITLPSERFAKFEDNKNQSPAVEPPGKAAKKVEKFELRSTEDLFARLRDCHINAVADVLKQSARNLQAEYDECNCQEKTITEMGKIVKRLNHLKEAKKSQFNHVTMAELVNEQTLRPEFIYGLRVEHELLQEDRLNRVIPEIDTKLLRQEPAFNVLRLICLQSIMSNGFKSKIGDYYKRELIQNYGPSFIPFLLQLEKVNILVSQERDNQFSLLKNKFNLVKDDVDECNPRDLSYVYGGYSPISILATKILASPNPNRASQDQLKLLPEPTVNYVEPSTNQLSTTILNVGAANSLRVRKNSTTSSLSSIAEAKTILVFFIGGCTFAEISALRFLSRQEDNSCVFLIGTTKIVNGRTFLKSLWPMSSDDD</sequence>
<accession>A0A6G1SP33</accession>
<protein>
    <submittedName>
        <fullName evidence="2">Vacuolar protein sorting-associated protein 33A</fullName>
    </submittedName>
</protein>
<dbReference type="InterPro" id="IPR001619">
    <property type="entry name" value="Sec1-like"/>
</dbReference>
<dbReference type="EMBL" id="GGYP01007166">
    <property type="protein sequence ID" value="MDE51937.1"/>
    <property type="molecule type" value="Transcribed_RNA"/>
</dbReference>
<gene>
    <name evidence="2" type="primary">Vps33a_0</name>
    <name evidence="2" type="ORF">g.17856</name>
</gene>
<dbReference type="InterPro" id="IPR043154">
    <property type="entry name" value="Sec-1-like_dom1"/>
</dbReference>
<dbReference type="PANTHER" id="PTHR11679">
    <property type="entry name" value="VESICLE PROTEIN SORTING-ASSOCIATED"/>
    <property type="match status" value="1"/>
</dbReference>
<dbReference type="Gene3D" id="3.90.830.10">
    <property type="entry name" value="Syntaxin Binding Protein 1, Chain A, domain 2"/>
    <property type="match status" value="1"/>
</dbReference>
<dbReference type="InterPro" id="IPR043155">
    <property type="entry name" value="VPS33_dom3b"/>
</dbReference>
<dbReference type="Gene3D" id="3.40.50.2060">
    <property type="match status" value="1"/>
</dbReference>
<organism evidence="2">
    <name type="scientific">Aceria tosichella</name>
    <name type="common">wheat curl mite</name>
    <dbReference type="NCBI Taxonomy" id="561515"/>
    <lineage>
        <taxon>Eukaryota</taxon>
        <taxon>Metazoa</taxon>
        <taxon>Ecdysozoa</taxon>
        <taxon>Arthropoda</taxon>
        <taxon>Chelicerata</taxon>
        <taxon>Arachnida</taxon>
        <taxon>Acari</taxon>
        <taxon>Acariformes</taxon>
        <taxon>Trombidiformes</taxon>
        <taxon>Prostigmata</taxon>
        <taxon>Eupodina</taxon>
        <taxon>Eriophyoidea</taxon>
        <taxon>Eriophyidae</taxon>
        <taxon>Eriophyinae</taxon>
        <taxon>Aceriini</taxon>
        <taxon>Aceria</taxon>
    </lineage>
</organism>
<dbReference type="GO" id="GO:0016192">
    <property type="term" value="P:vesicle-mediated transport"/>
    <property type="evidence" value="ECO:0007669"/>
    <property type="project" value="InterPro"/>
</dbReference>
<evidence type="ECO:0000256" key="1">
    <source>
        <dbReference type="ARBA" id="ARBA00009884"/>
    </source>
</evidence>
<dbReference type="PIRSF" id="PIRSF005715">
    <property type="entry name" value="VPS45_Sec1"/>
    <property type="match status" value="1"/>
</dbReference>
<proteinExistence type="inferred from homology"/>
<dbReference type="Pfam" id="PF00995">
    <property type="entry name" value="Sec1"/>
    <property type="match status" value="1"/>
</dbReference>
<dbReference type="SUPFAM" id="SSF56815">
    <property type="entry name" value="Sec1/munc18-like (SM) proteins"/>
    <property type="match status" value="1"/>
</dbReference>
<dbReference type="Gene3D" id="1.25.40.850">
    <property type="match status" value="1"/>
</dbReference>
<dbReference type="AlphaFoldDB" id="A0A6G1SP33"/>
<dbReference type="InterPro" id="IPR027482">
    <property type="entry name" value="Sec1-like_dom2"/>
</dbReference>
<name>A0A6G1SP33_9ACAR</name>
<evidence type="ECO:0000313" key="2">
    <source>
        <dbReference type="EMBL" id="MDE51937.1"/>
    </source>
</evidence>
<reference evidence="2" key="1">
    <citation type="submission" date="2018-10" db="EMBL/GenBank/DDBJ databases">
        <title>Transcriptome assembly of Aceria tosichella (Wheat curl mite) Type 2.</title>
        <authorList>
            <person name="Scully E.D."/>
            <person name="Geib S.M."/>
            <person name="Palmer N.A."/>
            <person name="Gupta A.K."/>
            <person name="Sarath G."/>
            <person name="Tatineni S."/>
        </authorList>
    </citation>
    <scope>NUCLEOTIDE SEQUENCE</scope>
    <source>
        <strain evidence="2">LincolnNE</strain>
    </source>
</reference>
<comment type="similarity">
    <text evidence="1">Belongs to the STXBP/unc-18/SEC1 family.</text>
</comment>
<dbReference type="Gene3D" id="3.40.50.1910">
    <property type="match status" value="2"/>
</dbReference>
<dbReference type="InterPro" id="IPR036045">
    <property type="entry name" value="Sec1-like_sf"/>
</dbReference>